<organism evidence="1 2">
    <name type="scientific">Methanosarcina siciliae HI350</name>
    <dbReference type="NCBI Taxonomy" id="1434119"/>
    <lineage>
        <taxon>Archaea</taxon>
        <taxon>Methanobacteriati</taxon>
        <taxon>Methanobacteriota</taxon>
        <taxon>Stenosarchaea group</taxon>
        <taxon>Methanomicrobia</taxon>
        <taxon>Methanosarcinales</taxon>
        <taxon>Methanosarcinaceae</taxon>
        <taxon>Methanosarcina</taxon>
    </lineage>
</organism>
<protein>
    <submittedName>
        <fullName evidence="1">Uncharacterized protein</fullName>
    </submittedName>
</protein>
<dbReference type="HOGENOM" id="CLU_083559_1_0_2"/>
<accession>A0A0E3LB37</accession>
<sequence>MEIPVFLSYAKPFNRKQTKFMGKVEEHLVDNGFKPRTLGITDYSTSAPLMKIREIMNECHGLLSIAFRRGFIEKGVGKPNTNLTGHIQYDISQKWITSSYCQIEPSMAFQIDMPILIFREKGVIDDGILEKGVVGSYMPEFDLDSSIDQYFKSSEWNQLLAEWKESVLEYKRWKQFKSDVLVHHIISCCICEEKETSFDHLYNAFKMSMDREGYNHYEKFAAIIGADGKFESRYQIPNHSLQSDYISICNDVFKD</sequence>
<evidence type="ECO:0000313" key="1">
    <source>
        <dbReference type="EMBL" id="AKB33091.1"/>
    </source>
</evidence>
<dbReference type="GeneID" id="41606529"/>
<dbReference type="Proteomes" id="UP000033092">
    <property type="component" value="Chromosome"/>
</dbReference>
<name>A0A0E3LB37_9EURY</name>
<dbReference type="EMBL" id="CP009507">
    <property type="protein sequence ID" value="AKB33091.1"/>
    <property type="molecule type" value="Genomic_DNA"/>
</dbReference>
<reference evidence="1 2" key="1">
    <citation type="submission" date="2014-07" db="EMBL/GenBank/DDBJ databases">
        <title>Methanogenic archaea and the global carbon cycle.</title>
        <authorList>
            <person name="Henriksen J.R."/>
            <person name="Luke J."/>
            <person name="Reinhart S."/>
            <person name="Benedict M.N."/>
            <person name="Youngblut N.D."/>
            <person name="Metcalf M.E."/>
            <person name="Whitaker R.J."/>
            <person name="Metcalf W.W."/>
        </authorList>
    </citation>
    <scope>NUCLEOTIDE SEQUENCE [LARGE SCALE GENOMIC DNA]</scope>
    <source>
        <strain evidence="1 2">HI350</strain>
    </source>
</reference>
<evidence type="ECO:0000313" key="2">
    <source>
        <dbReference type="Proteomes" id="UP000033092"/>
    </source>
</evidence>
<dbReference type="KEGG" id="msz:MSSIH_2401"/>
<gene>
    <name evidence="1" type="ORF">MSSIH_2401</name>
</gene>
<dbReference type="RefSeq" id="WP_187151751.1">
    <property type="nucleotide sequence ID" value="NZ_CP009507.1"/>
</dbReference>
<dbReference type="AlphaFoldDB" id="A0A0E3LB37"/>
<dbReference type="PATRIC" id="fig|1434119.4.peg.3155"/>
<proteinExistence type="predicted"/>